<sequence length="299" mass="33273">CLKRSGVCRCLEESQLDVASKYLKVLWPHFLLVYVCSSPRMLGWDQFEANAALFGVKSTFKEELYTTKLDRGPQMRELEKRSLKISQGNRGGIHFHDKFDLDEETKYSSVFRGVDDSGYDEDGDILDSQNSQTFGDASDSLPNKAQLTSNFATSFGCRLGEEAGYAIRFEDCTGPETVIKYMIDVVRELAIILPASVATVGYAKLSPYPTSEPGTEPNCTCLVQVQIVLGNRSMSFSFQKPFLDLVWSGLAICKTTKETPKPIIAEQIPKFKIDSVEFEMLTLGSLPPTFYVAAASEEI</sequence>
<dbReference type="AlphaFoldDB" id="A0AAD5GC90"/>
<gene>
    <name evidence="2" type="ORF">M8C21_003639</name>
</gene>
<dbReference type="GO" id="GO:0010494">
    <property type="term" value="C:cytoplasmic stress granule"/>
    <property type="evidence" value="ECO:0007669"/>
    <property type="project" value="TreeGrafter"/>
</dbReference>
<protein>
    <recommendedName>
        <fullName evidence="1">LsmAD domain-containing protein</fullName>
    </recommendedName>
</protein>
<dbReference type="InterPro" id="IPR009604">
    <property type="entry name" value="LsmAD_domain"/>
</dbReference>
<dbReference type="Proteomes" id="UP001206925">
    <property type="component" value="Unassembled WGS sequence"/>
</dbReference>
<dbReference type="InterPro" id="IPR027417">
    <property type="entry name" value="P-loop_NTPase"/>
</dbReference>
<comment type="caution">
    <text evidence="2">The sequence shown here is derived from an EMBL/GenBank/DDBJ whole genome shotgun (WGS) entry which is preliminary data.</text>
</comment>
<reference evidence="2" key="1">
    <citation type="submission" date="2022-06" db="EMBL/GenBank/DDBJ databases">
        <title>Uncovering the hologenomic basis of an extraordinary plant invasion.</title>
        <authorList>
            <person name="Bieker V.C."/>
            <person name="Martin M.D."/>
            <person name="Gilbert T."/>
            <person name="Hodgins K."/>
            <person name="Battlay P."/>
            <person name="Petersen B."/>
            <person name="Wilson J."/>
        </authorList>
    </citation>
    <scope>NUCLEOTIDE SEQUENCE</scope>
    <source>
        <strain evidence="2">AA19_3_7</strain>
        <tissue evidence="2">Leaf</tissue>
    </source>
</reference>
<dbReference type="PANTHER" id="PTHR12854">
    <property type="entry name" value="ATAXIN 2-RELATED"/>
    <property type="match status" value="1"/>
</dbReference>
<name>A0AAD5GC90_AMBAR</name>
<dbReference type="Gene3D" id="3.40.50.300">
    <property type="entry name" value="P-loop containing nucleotide triphosphate hydrolases"/>
    <property type="match status" value="1"/>
</dbReference>
<dbReference type="PANTHER" id="PTHR12854:SF7">
    <property type="entry name" value="ATAXIN-2 HOMOLOG"/>
    <property type="match status" value="1"/>
</dbReference>
<accession>A0AAD5GC90</accession>
<dbReference type="EMBL" id="JAMZMK010009152">
    <property type="protein sequence ID" value="KAI7736962.1"/>
    <property type="molecule type" value="Genomic_DNA"/>
</dbReference>
<dbReference type="GO" id="GO:0003729">
    <property type="term" value="F:mRNA binding"/>
    <property type="evidence" value="ECO:0007669"/>
    <property type="project" value="TreeGrafter"/>
</dbReference>
<evidence type="ECO:0000313" key="3">
    <source>
        <dbReference type="Proteomes" id="UP001206925"/>
    </source>
</evidence>
<dbReference type="SMART" id="SM01272">
    <property type="entry name" value="LsmAD"/>
    <property type="match status" value="1"/>
</dbReference>
<organism evidence="2 3">
    <name type="scientific">Ambrosia artemisiifolia</name>
    <name type="common">Common ragweed</name>
    <dbReference type="NCBI Taxonomy" id="4212"/>
    <lineage>
        <taxon>Eukaryota</taxon>
        <taxon>Viridiplantae</taxon>
        <taxon>Streptophyta</taxon>
        <taxon>Embryophyta</taxon>
        <taxon>Tracheophyta</taxon>
        <taxon>Spermatophyta</taxon>
        <taxon>Magnoliopsida</taxon>
        <taxon>eudicotyledons</taxon>
        <taxon>Gunneridae</taxon>
        <taxon>Pentapetalae</taxon>
        <taxon>asterids</taxon>
        <taxon>campanulids</taxon>
        <taxon>Asterales</taxon>
        <taxon>Asteraceae</taxon>
        <taxon>Asteroideae</taxon>
        <taxon>Heliantheae alliance</taxon>
        <taxon>Heliantheae</taxon>
        <taxon>Ambrosia</taxon>
    </lineage>
</organism>
<evidence type="ECO:0000313" key="2">
    <source>
        <dbReference type="EMBL" id="KAI7736962.1"/>
    </source>
</evidence>
<evidence type="ECO:0000259" key="1">
    <source>
        <dbReference type="SMART" id="SM01272"/>
    </source>
</evidence>
<dbReference type="InterPro" id="IPR045117">
    <property type="entry name" value="ATXN2-like"/>
</dbReference>
<dbReference type="Pfam" id="PF06741">
    <property type="entry name" value="LsmAD"/>
    <property type="match status" value="1"/>
</dbReference>
<dbReference type="GO" id="GO:0034063">
    <property type="term" value="P:stress granule assembly"/>
    <property type="evidence" value="ECO:0007669"/>
    <property type="project" value="TreeGrafter"/>
</dbReference>
<keyword evidence="3" id="KW-1185">Reference proteome</keyword>
<feature type="non-terminal residue" evidence="2">
    <location>
        <position position="1"/>
    </location>
</feature>
<feature type="domain" description="LsmAD" evidence="1">
    <location>
        <begin position="54"/>
        <end position="113"/>
    </location>
</feature>
<proteinExistence type="predicted"/>